<keyword evidence="3" id="KW-0119">Carbohydrate metabolism</keyword>
<proteinExistence type="inferred from homology"/>
<dbReference type="AlphaFoldDB" id="V4HIA2"/>
<dbReference type="EMBL" id="ASGZ01000053">
    <property type="protein sequence ID" value="ESP87649.1"/>
    <property type="molecule type" value="Genomic_DNA"/>
</dbReference>
<dbReference type="EC" id="3.1.3.11" evidence="2"/>
<feature type="region of interest" description="Disordered" evidence="6">
    <location>
        <begin position="134"/>
        <end position="155"/>
    </location>
</feature>
<evidence type="ECO:0000313" key="8">
    <source>
        <dbReference type="Proteomes" id="UP000017840"/>
    </source>
</evidence>
<protein>
    <recommendedName>
        <fullName evidence="2">fructose-bisphosphatase</fullName>
        <ecNumber evidence="2">3.1.3.11</ecNumber>
    </recommendedName>
</protein>
<evidence type="ECO:0000256" key="6">
    <source>
        <dbReference type="SAM" id="MobiDB-lite"/>
    </source>
</evidence>
<comment type="catalytic activity">
    <reaction evidence="1">
        <text>beta-D-fructose 1,6-bisphosphate + H2O = beta-D-fructose 6-phosphate + phosphate</text>
        <dbReference type="Rhea" id="RHEA:11064"/>
        <dbReference type="ChEBI" id="CHEBI:15377"/>
        <dbReference type="ChEBI" id="CHEBI:32966"/>
        <dbReference type="ChEBI" id="CHEBI:43474"/>
        <dbReference type="ChEBI" id="CHEBI:57634"/>
        <dbReference type="EC" id="3.1.3.11"/>
    </reaction>
</comment>
<evidence type="ECO:0000256" key="3">
    <source>
        <dbReference type="ARBA" id="ARBA00023277"/>
    </source>
</evidence>
<feature type="binding site" evidence="5">
    <location>
        <position position="92"/>
    </location>
    <ligand>
        <name>Mg(2+)</name>
        <dbReference type="ChEBI" id="CHEBI:18420"/>
        <label>1</label>
        <note>catalytic</note>
    </ligand>
</feature>
<dbReference type="PANTHER" id="PTHR20854">
    <property type="entry name" value="INOSITOL MONOPHOSPHATASE"/>
    <property type="match status" value="1"/>
</dbReference>
<feature type="binding site" evidence="5">
    <location>
        <position position="74"/>
    </location>
    <ligand>
        <name>Mg(2+)</name>
        <dbReference type="ChEBI" id="CHEBI:18420"/>
        <label>1</label>
        <note>catalytic</note>
    </ligand>
</feature>
<dbReference type="GO" id="GO:0042132">
    <property type="term" value="F:fructose 1,6-bisphosphate 1-phosphatase activity"/>
    <property type="evidence" value="ECO:0007669"/>
    <property type="project" value="UniProtKB-EC"/>
</dbReference>
<dbReference type="SUPFAM" id="SSF56655">
    <property type="entry name" value="Carbohydrate phosphatase"/>
    <property type="match status" value="1"/>
</dbReference>
<name>V4HIA2_9EURY</name>
<evidence type="ECO:0000256" key="4">
    <source>
        <dbReference type="ARBA" id="ARBA00038103"/>
    </source>
</evidence>
<dbReference type="PRINTS" id="PR00377">
    <property type="entry name" value="IMPHPHTASES"/>
</dbReference>
<sequence>MSPDAAADVSDRLEACRTAAERGGRLALDSFRTDLTVETKADPMDAVTEVDRAVQREVIDYLDERYPDEPVVGEEEDALKEVPAEGPAWVVDPIDGTSNYVAGNRNWVTSVAFVRDGEGVVAVNAMPATGDTYAAGADGTTRDGDPATTSDRTDPASFLVHPIFGRSRTERRELVAAVETAMEEFGDARRVGAAQAALSGVACGELEAAVSTVTLNDWDTVAGVHLVRRAGGTVTDARGDRWTPGADGLLASNGEAHGRLVEAFDPADGA</sequence>
<feature type="binding site" evidence="5">
    <location>
        <position position="219"/>
    </location>
    <ligand>
        <name>Mg(2+)</name>
        <dbReference type="ChEBI" id="CHEBI:18420"/>
        <label>1</label>
        <note>catalytic</note>
    </ligand>
</feature>
<dbReference type="GO" id="GO:0046872">
    <property type="term" value="F:metal ion binding"/>
    <property type="evidence" value="ECO:0007669"/>
    <property type="project" value="UniProtKB-KW"/>
</dbReference>
<dbReference type="GO" id="GO:0006020">
    <property type="term" value="P:inositol metabolic process"/>
    <property type="evidence" value="ECO:0007669"/>
    <property type="project" value="TreeGrafter"/>
</dbReference>
<evidence type="ECO:0000256" key="5">
    <source>
        <dbReference type="PIRSR" id="PIRSR600760-2"/>
    </source>
</evidence>
<dbReference type="PATRIC" id="fig|1324957.4.peg.2649"/>
<keyword evidence="5" id="KW-0460">Magnesium</keyword>
<dbReference type="GO" id="GO:0007165">
    <property type="term" value="P:signal transduction"/>
    <property type="evidence" value="ECO:0007669"/>
    <property type="project" value="TreeGrafter"/>
</dbReference>
<evidence type="ECO:0000256" key="2">
    <source>
        <dbReference type="ARBA" id="ARBA00013093"/>
    </source>
</evidence>
<dbReference type="GO" id="GO:0008934">
    <property type="term" value="F:inositol monophosphate 1-phosphatase activity"/>
    <property type="evidence" value="ECO:0007669"/>
    <property type="project" value="TreeGrafter"/>
</dbReference>
<dbReference type="CDD" id="cd01637">
    <property type="entry name" value="IMPase_like"/>
    <property type="match status" value="1"/>
</dbReference>
<comment type="similarity">
    <text evidence="4">Belongs to the inositol monophosphatase superfamily. FBPase class 4 family.</text>
</comment>
<keyword evidence="5" id="KW-0479">Metal-binding</keyword>
<comment type="cofactor">
    <cofactor evidence="5">
        <name>Mg(2+)</name>
        <dbReference type="ChEBI" id="CHEBI:18420"/>
    </cofactor>
</comment>
<dbReference type="Gene3D" id="3.40.190.80">
    <property type="match status" value="1"/>
</dbReference>
<evidence type="ECO:0000313" key="7">
    <source>
        <dbReference type="EMBL" id="ESP87649.1"/>
    </source>
</evidence>
<keyword evidence="8" id="KW-1185">Reference proteome</keyword>
<dbReference type="Gene3D" id="3.30.540.10">
    <property type="entry name" value="Fructose-1,6-Bisphosphatase, subunit A, domain 1"/>
    <property type="match status" value="1"/>
</dbReference>
<dbReference type="PANTHER" id="PTHR20854:SF4">
    <property type="entry name" value="INOSITOL-1-MONOPHOSPHATASE-RELATED"/>
    <property type="match status" value="1"/>
</dbReference>
<feature type="binding site" evidence="5">
    <location>
        <position position="94"/>
    </location>
    <ligand>
        <name>Mg(2+)</name>
        <dbReference type="ChEBI" id="CHEBI:18420"/>
        <label>1</label>
        <note>catalytic</note>
    </ligand>
</feature>
<organism evidence="7 8">
    <name type="scientific">Candidatus Halobonum tyrrellensis G22</name>
    <dbReference type="NCBI Taxonomy" id="1324957"/>
    <lineage>
        <taxon>Archaea</taxon>
        <taxon>Methanobacteriati</taxon>
        <taxon>Methanobacteriota</taxon>
        <taxon>Stenosarchaea group</taxon>
        <taxon>Halobacteria</taxon>
        <taxon>Halobacteriales</taxon>
        <taxon>Haloferacaceae</taxon>
        <taxon>Candidatus Halobonum</taxon>
    </lineage>
</organism>
<dbReference type="eggNOG" id="arCOG01349">
    <property type="taxonomic scope" value="Archaea"/>
</dbReference>
<dbReference type="OrthoDB" id="58111at2157"/>
<dbReference type="STRING" id="1324957.K933_13062"/>
<dbReference type="RefSeq" id="WP_023395187.1">
    <property type="nucleotide sequence ID" value="NZ_ASGZ01000053.1"/>
</dbReference>
<comment type="caution">
    <text evidence="7">The sequence shown here is derived from an EMBL/GenBank/DDBJ whole genome shotgun (WGS) entry which is preliminary data.</text>
</comment>
<dbReference type="Proteomes" id="UP000017840">
    <property type="component" value="Unassembled WGS sequence"/>
</dbReference>
<accession>V4HIA2</accession>
<reference evidence="7 8" key="1">
    <citation type="journal article" date="2013" name="Genome Announc.">
        <title>Draft Genome Sequence of 'Candidatus Halobonum tyrrellensis' Strain G22, Isolated from the Hypersaline Waters of Lake Tyrrell, Australia.</title>
        <authorList>
            <person name="Ugalde J.A."/>
            <person name="Narasingarao P."/>
            <person name="Kuo S."/>
            <person name="Podell S."/>
            <person name="Allen E.E."/>
        </authorList>
    </citation>
    <scope>NUCLEOTIDE SEQUENCE [LARGE SCALE GENOMIC DNA]</scope>
    <source>
        <strain evidence="7 8">G22</strain>
    </source>
</reference>
<dbReference type="InterPro" id="IPR000760">
    <property type="entry name" value="Inositol_monophosphatase-like"/>
</dbReference>
<dbReference type="Pfam" id="PF00459">
    <property type="entry name" value="Inositol_P"/>
    <property type="match status" value="1"/>
</dbReference>
<feature type="binding site" evidence="5">
    <location>
        <position position="95"/>
    </location>
    <ligand>
        <name>Mg(2+)</name>
        <dbReference type="ChEBI" id="CHEBI:18420"/>
        <label>1</label>
        <note>catalytic</note>
    </ligand>
</feature>
<gene>
    <name evidence="7" type="ORF">K933_13062</name>
</gene>
<evidence type="ECO:0000256" key="1">
    <source>
        <dbReference type="ARBA" id="ARBA00001273"/>
    </source>
</evidence>